<evidence type="ECO:0000313" key="2">
    <source>
        <dbReference type="Proteomes" id="UP000321172"/>
    </source>
</evidence>
<dbReference type="EMBL" id="CP042345">
    <property type="protein sequence ID" value="QEA16128.1"/>
    <property type="molecule type" value="Genomic_DNA"/>
</dbReference>
<dbReference type="Proteomes" id="UP000321172">
    <property type="component" value="Chromosome"/>
</dbReference>
<evidence type="ECO:0000313" key="1">
    <source>
        <dbReference type="EMBL" id="QEA16128.1"/>
    </source>
</evidence>
<organism evidence="1 2">
    <name type="scientific">Novosphingobium ginsenosidimutans</name>
    <dbReference type="NCBI Taxonomy" id="1176536"/>
    <lineage>
        <taxon>Bacteria</taxon>
        <taxon>Pseudomonadati</taxon>
        <taxon>Pseudomonadota</taxon>
        <taxon>Alphaproteobacteria</taxon>
        <taxon>Sphingomonadales</taxon>
        <taxon>Sphingomonadaceae</taxon>
        <taxon>Novosphingobium</taxon>
    </lineage>
</organism>
<reference evidence="1 2" key="1">
    <citation type="journal article" date="2013" name="J. Microbiol. Biotechnol.">
        <title>Novosphingobium ginsenosidimutans sp. nov., with the ability to convert ginsenoside.</title>
        <authorList>
            <person name="Kim J.K."/>
            <person name="He D."/>
            <person name="Liu Q.M."/>
            <person name="Park H.Y."/>
            <person name="Jung M.S."/>
            <person name="Yoon M.H."/>
            <person name="Kim S.C."/>
            <person name="Im W.T."/>
        </authorList>
    </citation>
    <scope>NUCLEOTIDE SEQUENCE [LARGE SCALE GENOMIC DNA]</scope>
    <source>
        <strain evidence="1 2">FW-6</strain>
    </source>
</reference>
<sequence>MPQARFAQQCDRLSLAVDKTLHDRLVWERTEAPVLAGLVALAHGVLEDRDEFELTEEGATSAVKRFVLKVHGNRVAALTLQLGDGQAKLAIQAIERSAFKVAPGDTLSIPYAGIDAGWMAGSLDALFARISR</sequence>
<name>A0A5B8S4W4_9SPHN</name>
<protein>
    <submittedName>
        <fullName evidence="1">Uncharacterized protein</fullName>
    </submittedName>
</protein>
<gene>
    <name evidence="1" type="ORF">FRF71_08260</name>
</gene>
<dbReference type="AlphaFoldDB" id="A0A5B8S4W4"/>
<dbReference type="RefSeq" id="WP_147090160.1">
    <property type="nucleotide sequence ID" value="NZ_BAABJD010000006.1"/>
</dbReference>
<accession>A0A5B8S4W4</accession>
<dbReference type="KEGG" id="ngf:FRF71_08260"/>
<proteinExistence type="predicted"/>
<keyword evidence="2" id="KW-1185">Reference proteome</keyword>
<dbReference type="OrthoDB" id="7506787at2"/>